<gene>
    <name evidence="2" type="ORF">EAH80_30415</name>
</gene>
<dbReference type="Proteomes" id="UP000320095">
    <property type="component" value="Unassembled WGS sequence"/>
</dbReference>
<name>A0A502DLM6_9MYCO</name>
<sequence>MEMQGMVDDATMMRLAAMTGAEFDKLWLQSMIAHHEGAIAMADTEIADGANADAKTLAKQIVTAQQAEISQMKQMQGG</sequence>
<evidence type="ECO:0000313" key="3">
    <source>
        <dbReference type="Proteomes" id="UP000320095"/>
    </source>
</evidence>
<dbReference type="InterPro" id="IPR005183">
    <property type="entry name" value="DUF305_CopM-like"/>
</dbReference>
<dbReference type="AlphaFoldDB" id="A0A502DLM6"/>
<dbReference type="InterPro" id="IPR012347">
    <property type="entry name" value="Ferritin-like"/>
</dbReference>
<dbReference type="Pfam" id="PF03713">
    <property type="entry name" value="DUF305"/>
    <property type="match status" value="1"/>
</dbReference>
<accession>A0A502DLM6</accession>
<evidence type="ECO:0000313" key="2">
    <source>
        <dbReference type="EMBL" id="TPG25560.1"/>
    </source>
</evidence>
<dbReference type="OrthoDB" id="26872at2"/>
<dbReference type="PANTHER" id="PTHR36933:SF1">
    <property type="entry name" value="SLL0788 PROTEIN"/>
    <property type="match status" value="1"/>
</dbReference>
<comment type="caution">
    <text evidence="2">The sequence shown here is derived from an EMBL/GenBank/DDBJ whole genome shotgun (WGS) entry which is preliminary data.</text>
</comment>
<proteinExistence type="predicted"/>
<evidence type="ECO:0000259" key="1">
    <source>
        <dbReference type="Pfam" id="PF03713"/>
    </source>
</evidence>
<organism evidence="2 3">
    <name type="scientific">Mycolicibacterium hodleri</name>
    <dbReference type="NCBI Taxonomy" id="49897"/>
    <lineage>
        <taxon>Bacteria</taxon>
        <taxon>Bacillati</taxon>
        <taxon>Actinomycetota</taxon>
        <taxon>Actinomycetes</taxon>
        <taxon>Mycobacteriales</taxon>
        <taxon>Mycobacteriaceae</taxon>
        <taxon>Mycolicibacterium</taxon>
    </lineage>
</organism>
<dbReference type="PANTHER" id="PTHR36933">
    <property type="entry name" value="SLL0788 PROTEIN"/>
    <property type="match status" value="1"/>
</dbReference>
<feature type="domain" description="DUF305" evidence="1">
    <location>
        <begin position="1"/>
        <end position="75"/>
    </location>
</feature>
<keyword evidence="3" id="KW-1185">Reference proteome</keyword>
<dbReference type="EMBL" id="RCZG01000027">
    <property type="protein sequence ID" value="TPG25560.1"/>
    <property type="molecule type" value="Genomic_DNA"/>
</dbReference>
<reference evidence="2 3" key="1">
    <citation type="journal article" date="2019" name="Environ. Microbiol.">
        <title>Species interactions and distinct microbial communities in high Arctic permafrost affected cryosols are associated with the CH4 and CO2 gas fluxes.</title>
        <authorList>
            <person name="Altshuler I."/>
            <person name="Hamel J."/>
            <person name="Turney S."/>
            <person name="Magnuson E."/>
            <person name="Levesque R."/>
            <person name="Greer C."/>
            <person name="Whyte L.G."/>
        </authorList>
    </citation>
    <scope>NUCLEOTIDE SEQUENCE [LARGE SCALE GENOMIC DNA]</scope>
    <source>
        <strain evidence="2 3">S5.20</strain>
    </source>
</reference>
<dbReference type="Gene3D" id="1.20.1260.10">
    <property type="match status" value="1"/>
</dbReference>
<protein>
    <submittedName>
        <fullName evidence="2">DUF305 domain-containing protein</fullName>
    </submittedName>
</protein>